<dbReference type="SUPFAM" id="SSF88659">
    <property type="entry name" value="Sigma3 and sigma4 domains of RNA polymerase sigma factors"/>
    <property type="match status" value="1"/>
</dbReference>
<organism evidence="8 9">
    <name type="scientific">Luteolibacter yonseiensis</name>
    <dbReference type="NCBI Taxonomy" id="1144680"/>
    <lineage>
        <taxon>Bacteria</taxon>
        <taxon>Pseudomonadati</taxon>
        <taxon>Verrucomicrobiota</taxon>
        <taxon>Verrucomicrobiia</taxon>
        <taxon>Verrucomicrobiales</taxon>
        <taxon>Verrucomicrobiaceae</taxon>
        <taxon>Luteolibacter</taxon>
    </lineage>
</organism>
<dbReference type="Pfam" id="PF08281">
    <property type="entry name" value="Sigma70_r4_2"/>
    <property type="match status" value="1"/>
</dbReference>
<name>A0A934V7B9_9BACT</name>
<dbReference type="Pfam" id="PF04542">
    <property type="entry name" value="Sigma70_r2"/>
    <property type="match status" value="1"/>
</dbReference>
<gene>
    <name evidence="8" type="ORF">JIN84_10130</name>
</gene>
<keyword evidence="9" id="KW-1185">Reference proteome</keyword>
<evidence type="ECO:0000259" key="7">
    <source>
        <dbReference type="Pfam" id="PF08281"/>
    </source>
</evidence>
<keyword evidence="2" id="KW-0805">Transcription regulation</keyword>
<dbReference type="CDD" id="cd06171">
    <property type="entry name" value="Sigma70_r4"/>
    <property type="match status" value="1"/>
</dbReference>
<comment type="caution">
    <text evidence="8">The sequence shown here is derived from an EMBL/GenBank/DDBJ whole genome shotgun (WGS) entry which is preliminary data.</text>
</comment>
<dbReference type="Gene3D" id="1.10.10.10">
    <property type="entry name" value="Winged helix-like DNA-binding domain superfamily/Winged helix DNA-binding domain"/>
    <property type="match status" value="1"/>
</dbReference>
<feature type="region of interest" description="Disordered" evidence="5">
    <location>
        <begin position="261"/>
        <end position="330"/>
    </location>
</feature>
<dbReference type="InterPro" id="IPR036388">
    <property type="entry name" value="WH-like_DNA-bd_sf"/>
</dbReference>
<dbReference type="GO" id="GO:0016987">
    <property type="term" value="F:sigma factor activity"/>
    <property type="evidence" value="ECO:0007669"/>
    <property type="project" value="UniProtKB-KW"/>
</dbReference>
<dbReference type="InterPro" id="IPR013324">
    <property type="entry name" value="RNA_pol_sigma_r3/r4-like"/>
</dbReference>
<dbReference type="InterPro" id="IPR014284">
    <property type="entry name" value="RNA_pol_sigma-70_dom"/>
</dbReference>
<keyword evidence="3" id="KW-0731">Sigma factor</keyword>
<comment type="similarity">
    <text evidence="1">Belongs to the sigma-70 factor family. ECF subfamily.</text>
</comment>
<accession>A0A934V7B9</accession>
<dbReference type="InterPro" id="IPR013325">
    <property type="entry name" value="RNA_pol_sigma_r2"/>
</dbReference>
<protein>
    <submittedName>
        <fullName evidence="8">Sigma-70 family RNA polymerase sigma factor</fullName>
    </submittedName>
</protein>
<evidence type="ECO:0000256" key="3">
    <source>
        <dbReference type="ARBA" id="ARBA00023082"/>
    </source>
</evidence>
<evidence type="ECO:0000313" key="9">
    <source>
        <dbReference type="Proteomes" id="UP000600139"/>
    </source>
</evidence>
<dbReference type="Proteomes" id="UP000600139">
    <property type="component" value="Unassembled WGS sequence"/>
</dbReference>
<evidence type="ECO:0000259" key="6">
    <source>
        <dbReference type="Pfam" id="PF04542"/>
    </source>
</evidence>
<evidence type="ECO:0000313" key="8">
    <source>
        <dbReference type="EMBL" id="MBK1815977.1"/>
    </source>
</evidence>
<dbReference type="RefSeq" id="WP_200350937.1">
    <property type="nucleotide sequence ID" value="NZ_BAABHZ010000006.1"/>
</dbReference>
<dbReference type="PANTHER" id="PTHR43133">
    <property type="entry name" value="RNA POLYMERASE ECF-TYPE SIGMA FACTO"/>
    <property type="match status" value="1"/>
</dbReference>
<evidence type="ECO:0000256" key="2">
    <source>
        <dbReference type="ARBA" id="ARBA00023015"/>
    </source>
</evidence>
<dbReference type="InterPro" id="IPR013249">
    <property type="entry name" value="RNA_pol_sigma70_r4_t2"/>
</dbReference>
<dbReference type="GO" id="GO:0006352">
    <property type="term" value="P:DNA-templated transcription initiation"/>
    <property type="evidence" value="ECO:0007669"/>
    <property type="project" value="InterPro"/>
</dbReference>
<sequence length="587" mass="62917">MKVEPPSIDATREHLHRFAASGCDVSFRALFDSHAGLVYHAALRTGRGDRQLAEDVVQTVFTSLARKASTFSSRIILPAWLHRHACLTTRQMMRSTRRRQIREEASALLRQDLGGSSAVMAELIDEALNSLSHPDRVALVLRFLENKDLRSVGRELGISEDAAQKRVSRGLDRLRSALGRRGVGKSFIPLAGTFLSGQAGAVPSGLGSLAAASLQAVSVTAPAFPAVAGAIACFTMKKSTIVLASVLAALTGTALVTTTQWRRPGPASASTGPVPAKSNPAKPLPAARQGPDPSGVVEPPSPRSTPSSKGAGRLEITTTKGPHFPTPPASVKPFAEYDQATRDAFRSHPLTKVAQDRLNAMRSVTQRMLNQMTAVHKEKLALYQTLLASSNDPGLNEAGRAEVEARMRTLSAGITQGEQEQADFKAGMNEMLNRNLAASTERILEKIENPASEDKRPEPNEAVSFNTGEALFLSGDYAAAENTFAALADSSDPRVATFSQWKVMLTRMLQGKDNTNEIQPLLLGSVSSACYAMAAHSIQQGGWEEAAVWIEKAKSGGSPEDNVVFNDPLVEMGWMDQATGLLIPPDQ</sequence>
<dbReference type="InterPro" id="IPR039425">
    <property type="entry name" value="RNA_pol_sigma-70-like"/>
</dbReference>
<dbReference type="AlphaFoldDB" id="A0A934V7B9"/>
<dbReference type="NCBIfam" id="TIGR02937">
    <property type="entry name" value="sigma70-ECF"/>
    <property type="match status" value="1"/>
</dbReference>
<dbReference type="PANTHER" id="PTHR43133:SF62">
    <property type="entry name" value="RNA POLYMERASE SIGMA FACTOR SIGZ"/>
    <property type="match status" value="1"/>
</dbReference>
<feature type="domain" description="RNA polymerase sigma factor 70 region 4 type 2" evidence="7">
    <location>
        <begin position="122"/>
        <end position="174"/>
    </location>
</feature>
<dbReference type="GO" id="GO:0003677">
    <property type="term" value="F:DNA binding"/>
    <property type="evidence" value="ECO:0007669"/>
    <property type="project" value="InterPro"/>
</dbReference>
<reference evidence="8" key="1">
    <citation type="submission" date="2021-01" db="EMBL/GenBank/DDBJ databases">
        <title>Modified the classification status of verrucomicrobia.</title>
        <authorList>
            <person name="Feng X."/>
        </authorList>
    </citation>
    <scope>NUCLEOTIDE SEQUENCE</scope>
    <source>
        <strain evidence="8">JCM 18052</strain>
    </source>
</reference>
<evidence type="ECO:0000256" key="4">
    <source>
        <dbReference type="ARBA" id="ARBA00023163"/>
    </source>
</evidence>
<dbReference type="InterPro" id="IPR007627">
    <property type="entry name" value="RNA_pol_sigma70_r2"/>
</dbReference>
<dbReference type="EMBL" id="JAENIK010000011">
    <property type="protein sequence ID" value="MBK1815977.1"/>
    <property type="molecule type" value="Genomic_DNA"/>
</dbReference>
<dbReference type="Gene3D" id="1.10.1740.10">
    <property type="match status" value="1"/>
</dbReference>
<evidence type="ECO:0000256" key="5">
    <source>
        <dbReference type="SAM" id="MobiDB-lite"/>
    </source>
</evidence>
<keyword evidence="4" id="KW-0804">Transcription</keyword>
<proteinExistence type="inferred from homology"/>
<evidence type="ECO:0000256" key="1">
    <source>
        <dbReference type="ARBA" id="ARBA00010641"/>
    </source>
</evidence>
<dbReference type="SUPFAM" id="SSF88946">
    <property type="entry name" value="Sigma2 domain of RNA polymerase sigma factors"/>
    <property type="match status" value="1"/>
</dbReference>
<feature type="domain" description="RNA polymerase sigma-70 region 2" evidence="6">
    <location>
        <begin position="30"/>
        <end position="98"/>
    </location>
</feature>